<evidence type="ECO:0000313" key="3">
    <source>
        <dbReference type="Proteomes" id="UP000326757"/>
    </source>
</evidence>
<dbReference type="Proteomes" id="UP000326757">
    <property type="component" value="Unassembled WGS sequence"/>
</dbReference>
<proteinExistence type="predicted"/>
<gene>
    <name evidence="2" type="ORF">EYC80_002783</name>
</gene>
<organism evidence="2 3">
    <name type="scientific">Monilinia laxa</name>
    <name type="common">Brown rot fungus</name>
    <name type="synonym">Sclerotinia laxa</name>
    <dbReference type="NCBI Taxonomy" id="61186"/>
    <lineage>
        <taxon>Eukaryota</taxon>
        <taxon>Fungi</taxon>
        <taxon>Dikarya</taxon>
        <taxon>Ascomycota</taxon>
        <taxon>Pezizomycotina</taxon>
        <taxon>Leotiomycetes</taxon>
        <taxon>Helotiales</taxon>
        <taxon>Sclerotiniaceae</taxon>
        <taxon>Monilinia</taxon>
    </lineage>
</organism>
<dbReference type="AlphaFoldDB" id="A0A5N6KBW3"/>
<keyword evidence="3" id="KW-1185">Reference proteome</keyword>
<dbReference type="EMBL" id="VIGI01000004">
    <property type="protein sequence ID" value="KAB8300855.1"/>
    <property type="molecule type" value="Genomic_DNA"/>
</dbReference>
<evidence type="ECO:0000313" key="2">
    <source>
        <dbReference type="EMBL" id="KAB8300855.1"/>
    </source>
</evidence>
<accession>A0A5N6KBW3</accession>
<comment type="caution">
    <text evidence="2">The sequence shown here is derived from an EMBL/GenBank/DDBJ whole genome shotgun (WGS) entry which is preliminary data.</text>
</comment>
<evidence type="ECO:0000256" key="1">
    <source>
        <dbReference type="SAM" id="MobiDB-lite"/>
    </source>
</evidence>
<reference evidence="2 3" key="1">
    <citation type="submission" date="2019-06" db="EMBL/GenBank/DDBJ databases">
        <title>Genome Sequence of the Brown Rot Fungal Pathogen Monilinia laxa.</title>
        <authorList>
            <person name="De Miccolis Angelini R.M."/>
            <person name="Landi L."/>
            <person name="Abate D."/>
            <person name="Pollastro S."/>
            <person name="Romanazzi G."/>
            <person name="Faretra F."/>
        </authorList>
    </citation>
    <scope>NUCLEOTIDE SEQUENCE [LARGE SCALE GENOMIC DNA]</scope>
    <source>
        <strain evidence="2 3">Mlax316</strain>
    </source>
</reference>
<protein>
    <submittedName>
        <fullName evidence="2">Uncharacterized protein</fullName>
    </submittedName>
</protein>
<feature type="region of interest" description="Disordered" evidence="1">
    <location>
        <begin position="230"/>
        <end position="284"/>
    </location>
</feature>
<sequence>MLKSLYYQKNGDIKQVQHCAPESMQGGRRKLLQQKNKRPLDNNLIFNGILVWAHDPTPDEYNLPPKPFVCCRTSGGHRCEKSFMNQRGYNHSFLVIDHYQTPGSDVAGDLTLKIIPTTSFGGETILQTHSKTSHEKRLKSLPFEFKGTSKKNRAEELQLLEKLNIPLLGLEYGEISRQIYLDVNHIYEVSVKQLHCFGQRVSNPAKYVRLNKESYNNVRSIFGLEDDEGSFDRRVEKPSTPSGTPKSDRISTAKTLGTGSHPLACDPTPRKPRHKASRSFPSESSSIYRLPSTYLSESQMKFSEYASSYWSNLSTPLYMSGIYSPYGVEITAEPQPFEFIAAYESEASMYMKPYNSCAIYTV</sequence>
<dbReference type="OrthoDB" id="3537171at2759"/>
<name>A0A5N6KBW3_MONLA</name>